<evidence type="ECO:0000256" key="9">
    <source>
        <dbReference type="SAM" id="Phobius"/>
    </source>
</evidence>
<keyword evidence="11" id="KW-1185">Reference proteome</keyword>
<gene>
    <name evidence="10" type="ORF">ACFSYJ_09065</name>
</gene>
<feature type="transmembrane region" description="Helical" evidence="9">
    <location>
        <begin position="116"/>
        <end position="141"/>
    </location>
</feature>
<proteinExistence type="inferred from homology"/>
<keyword evidence="5 9" id="KW-0812">Transmembrane</keyword>
<feature type="transmembrane region" description="Helical" evidence="9">
    <location>
        <begin position="405"/>
        <end position="426"/>
    </location>
</feature>
<feature type="transmembrane region" description="Helical" evidence="9">
    <location>
        <begin position="258"/>
        <end position="279"/>
    </location>
</feature>
<evidence type="ECO:0000256" key="5">
    <source>
        <dbReference type="ARBA" id="ARBA00022692"/>
    </source>
</evidence>
<dbReference type="Pfam" id="PF00474">
    <property type="entry name" value="SSF"/>
    <property type="match status" value="1"/>
</dbReference>
<dbReference type="Gene3D" id="1.20.1730.10">
    <property type="entry name" value="Sodium/glucose cotransporter"/>
    <property type="match status" value="1"/>
</dbReference>
<keyword evidence="6 9" id="KW-1133">Transmembrane helix</keyword>
<dbReference type="PANTHER" id="PTHR48086">
    <property type="entry name" value="SODIUM/PROLINE SYMPORTER-RELATED"/>
    <property type="match status" value="1"/>
</dbReference>
<dbReference type="CDD" id="cd11479">
    <property type="entry name" value="SLC5sbd_u3"/>
    <property type="match status" value="1"/>
</dbReference>
<reference evidence="11" key="1">
    <citation type="journal article" date="2019" name="Int. J. Syst. Evol. Microbiol.">
        <title>The Global Catalogue of Microorganisms (GCM) 10K type strain sequencing project: providing services to taxonomists for standard genome sequencing and annotation.</title>
        <authorList>
            <consortium name="The Broad Institute Genomics Platform"/>
            <consortium name="The Broad Institute Genome Sequencing Center for Infectious Disease"/>
            <person name="Wu L."/>
            <person name="Ma J."/>
        </authorList>
    </citation>
    <scope>NUCLEOTIDE SEQUENCE [LARGE SCALE GENOMIC DNA]</scope>
    <source>
        <strain evidence="11">CGMCC 4.7643</strain>
    </source>
</reference>
<dbReference type="PROSITE" id="PS50283">
    <property type="entry name" value="NA_SOLUT_SYMP_3"/>
    <property type="match status" value="1"/>
</dbReference>
<evidence type="ECO:0000256" key="6">
    <source>
        <dbReference type="ARBA" id="ARBA00022989"/>
    </source>
</evidence>
<feature type="transmembrane region" description="Helical" evidence="9">
    <location>
        <begin position="376"/>
        <end position="398"/>
    </location>
</feature>
<evidence type="ECO:0000313" key="11">
    <source>
        <dbReference type="Proteomes" id="UP001597419"/>
    </source>
</evidence>
<dbReference type="InterPro" id="IPR018212">
    <property type="entry name" value="Na/solute_symporter_CS"/>
</dbReference>
<comment type="caution">
    <text evidence="10">The sequence shown here is derived from an EMBL/GenBank/DDBJ whole genome shotgun (WGS) entry which is preliminary data.</text>
</comment>
<feature type="transmembrane region" description="Helical" evidence="9">
    <location>
        <begin position="6"/>
        <end position="26"/>
    </location>
</feature>
<feature type="transmembrane region" description="Helical" evidence="9">
    <location>
        <begin position="432"/>
        <end position="450"/>
    </location>
</feature>
<dbReference type="Proteomes" id="UP001597419">
    <property type="component" value="Unassembled WGS sequence"/>
</dbReference>
<evidence type="ECO:0000313" key="10">
    <source>
        <dbReference type="EMBL" id="MFD2458750.1"/>
    </source>
</evidence>
<organism evidence="10 11">
    <name type="scientific">Amycolatopsis samaneae</name>
    <dbReference type="NCBI Taxonomy" id="664691"/>
    <lineage>
        <taxon>Bacteria</taxon>
        <taxon>Bacillati</taxon>
        <taxon>Actinomycetota</taxon>
        <taxon>Actinomycetes</taxon>
        <taxon>Pseudonocardiales</taxon>
        <taxon>Pseudonocardiaceae</taxon>
        <taxon>Amycolatopsis</taxon>
    </lineage>
</organism>
<feature type="transmembrane region" description="Helical" evidence="9">
    <location>
        <begin position="147"/>
        <end position="165"/>
    </location>
</feature>
<dbReference type="InterPro" id="IPR050277">
    <property type="entry name" value="Sodium:Solute_Symporter"/>
</dbReference>
<name>A0ABW5GEM8_9PSEU</name>
<feature type="transmembrane region" description="Helical" evidence="9">
    <location>
        <begin position="177"/>
        <end position="196"/>
    </location>
</feature>
<dbReference type="PROSITE" id="PS00457">
    <property type="entry name" value="NA_SOLUT_SYMP_2"/>
    <property type="match status" value="1"/>
</dbReference>
<dbReference type="PANTHER" id="PTHR48086:SF7">
    <property type="entry name" value="SODIUM-SOLUTE SYMPORTER-RELATED"/>
    <property type="match status" value="1"/>
</dbReference>
<comment type="subcellular location">
    <subcellularLocation>
        <location evidence="1">Membrane</location>
        <topology evidence="1">Multi-pass membrane protein</topology>
    </subcellularLocation>
</comment>
<protein>
    <submittedName>
        <fullName evidence="10">Sodium:solute symporter</fullName>
    </submittedName>
</protein>
<evidence type="ECO:0000256" key="3">
    <source>
        <dbReference type="ARBA" id="ARBA00022448"/>
    </source>
</evidence>
<dbReference type="InterPro" id="IPR038377">
    <property type="entry name" value="Na/Glc_symporter_sf"/>
</dbReference>
<feature type="transmembrane region" description="Helical" evidence="9">
    <location>
        <begin position="308"/>
        <end position="331"/>
    </location>
</feature>
<evidence type="ECO:0000256" key="8">
    <source>
        <dbReference type="RuleBase" id="RU362091"/>
    </source>
</evidence>
<feature type="transmembrane region" description="Helical" evidence="9">
    <location>
        <begin position="352"/>
        <end position="370"/>
    </location>
</feature>
<feature type="transmembrane region" description="Helical" evidence="9">
    <location>
        <begin position="216"/>
        <end position="237"/>
    </location>
</feature>
<keyword evidence="7 9" id="KW-0472">Membrane</keyword>
<dbReference type="RefSeq" id="WP_345387426.1">
    <property type="nucleotide sequence ID" value="NZ_BAABHG010000002.1"/>
</dbReference>
<evidence type="ECO:0000256" key="7">
    <source>
        <dbReference type="ARBA" id="ARBA00023136"/>
    </source>
</evidence>
<feature type="transmembrane region" description="Helical" evidence="9">
    <location>
        <begin position="72"/>
        <end position="95"/>
    </location>
</feature>
<feature type="transmembrane region" description="Helical" evidence="9">
    <location>
        <begin position="38"/>
        <end position="60"/>
    </location>
</feature>
<accession>A0ABW5GEM8</accession>
<evidence type="ECO:0000256" key="4">
    <source>
        <dbReference type="ARBA" id="ARBA00022475"/>
    </source>
</evidence>
<dbReference type="EMBL" id="JBHUKU010000004">
    <property type="protein sequence ID" value="MFD2458750.1"/>
    <property type="molecule type" value="Genomic_DNA"/>
</dbReference>
<keyword evidence="3" id="KW-0813">Transport</keyword>
<evidence type="ECO:0000256" key="1">
    <source>
        <dbReference type="ARBA" id="ARBA00004141"/>
    </source>
</evidence>
<keyword evidence="4" id="KW-1003">Cell membrane</keyword>
<comment type="similarity">
    <text evidence="2 8">Belongs to the sodium:solute symporter (SSF) (TC 2.A.21) family.</text>
</comment>
<dbReference type="InterPro" id="IPR001734">
    <property type="entry name" value="Na/solute_symporter"/>
</dbReference>
<evidence type="ECO:0000256" key="2">
    <source>
        <dbReference type="ARBA" id="ARBA00006434"/>
    </source>
</evidence>
<sequence>MAGDYAVIALYIAGMLGVGWFGLRLARTKSDYLVAGRRLGWVMYSGTMSAVVLGGASTVGGVKLGYTYGVSGAWLVITIGLGILVLHAVFARRLVKLRVYTVGEMLDLRYGGATSTISGVVMWVYTLMLTVTSTLAFATIFKVLFNVPGWAGIAIGGAIVVLYSVLGGMWSITLTDIVQFGVKTVGILFILLPVAISSAGGFGEMTKRLDATYFEFTAIGGQTIFTYVLVYTFGLLIGQDIWQRVFTARTPAVATGGGILSGVYCLVYGVAGALIGTAAKALYPDLGSAQDAFATIVERLLPTGVRGLVLAAALSAMMSTASGALIACSTVSTSDLLSKVGLRKGTGELRRNRITTLVLGLAAIGIAMIVDDVVNALTIAYDVLVGGLLVAIVGALFWKRGTRHGAYASMIAGTVVVITFMIVDGVDANSPIYWGLGASLVVHVVVSLATPRTPASTLDTWTARLNGSAATGETPAPHQESGAVSSV</sequence>